<dbReference type="EMBL" id="CP003985">
    <property type="protein sequence ID" value="AGF77408.1"/>
    <property type="molecule type" value="Genomic_DNA"/>
</dbReference>
<dbReference type="GO" id="GO:0043565">
    <property type="term" value="F:sequence-specific DNA binding"/>
    <property type="evidence" value="ECO:0007669"/>
    <property type="project" value="InterPro"/>
</dbReference>
<feature type="domain" description="Response regulatory" evidence="8">
    <location>
        <begin position="5"/>
        <end position="119"/>
    </location>
</feature>
<dbReference type="OrthoDB" id="9763792at2"/>
<dbReference type="SMART" id="SM00382">
    <property type="entry name" value="AAA"/>
    <property type="match status" value="1"/>
</dbReference>
<reference evidence="10" key="1">
    <citation type="journal article" date="2013" name="Stand. Genomic Sci.">
        <title>Complete genome sequence of Desulfocapsa sulfexigens, a marine deltaproteobacterium specialized in disproportionating inorganic sulfur compounds.</title>
        <authorList>
            <person name="Finster K.W."/>
            <person name="Kjeldsen K.U."/>
            <person name="Kube M."/>
            <person name="Reinhardt R."/>
            <person name="Mussmann M."/>
            <person name="Amann R."/>
            <person name="Schreiber L."/>
        </authorList>
    </citation>
    <scope>NUCLEOTIDE SEQUENCE [LARGE SCALE GENOMIC DNA]</scope>
    <source>
        <strain evidence="10">DSM 10523 / SB164P1</strain>
    </source>
</reference>
<dbReference type="InterPro" id="IPR058031">
    <property type="entry name" value="AAA_lid_NorR"/>
</dbReference>
<evidence type="ECO:0000256" key="2">
    <source>
        <dbReference type="ARBA" id="ARBA00022840"/>
    </source>
</evidence>
<dbReference type="InterPro" id="IPR002197">
    <property type="entry name" value="HTH_Fis"/>
</dbReference>
<dbReference type="PROSITE" id="PS50110">
    <property type="entry name" value="RESPONSE_REGULATORY"/>
    <property type="match status" value="1"/>
</dbReference>
<dbReference type="SUPFAM" id="SSF52540">
    <property type="entry name" value="P-loop containing nucleoside triphosphate hydrolases"/>
    <property type="match status" value="1"/>
</dbReference>
<dbReference type="eggNOG" id="COG2204">
    <property type="taxonomic scope" value="Bacteria"/>
</dbReference>
<evidence type="ECO:0000256" key="4">
    <source>
        <dbReference type="ARBA" id="ARBA00023125"/>
    </source>
</evidence>
<evidence type="ECO:0000313" key="10">
    <source>
        <dbReference type="Proteomes" id="UP000011721"/>
    </source>
</evidence>
<dbReference type="Pfam" id="PF00072">
    <property type="entry name" value="Response_reg"/>
    <property type="match status" value="1"/>
</dbReference>
<dbReference type="PROSITE" id="PS00675">
    <property type="entry name" value="SIGMA54_INTERACT_1"/>
    <property type="match status" value="1"/>
</dbReference>
<organism evidence="9 10">
    <name type="scientific">Desulfocapsa sulfexigens (strain DSM 10523 / SB164P1)</name>
    <dbReference type="NCBI Taxonomy" id="1167006"/>
    <lineage>
        <taxon>Bacteria</taxon>
        <taxon>Pseudomonadati</taxon>
        <taxon>Thermodesulfobacteriota</taxon>
        <taxon>Desulfobulbia</taxon>
        <taxon>Desulfobulbales</taxon>
        <taxon>Desulfocapsaceae</taxon>
        <taxon>Desulfocapsa</taxon>
    </lineage>
</organism>
<name>M1P1N4_DESSD</name>
<dbReference type="KEGG" id="dsf:UWK_00834"/>
<dbReference type="InterPro" id="IPR011006">
    <property type="entry name" value="CheY-like_superfamily"/>
</dbReference>
<dbReference type="Proteomes" id="UP000011721">
    <property type="component" value="Chromosome"/>
</dbReference>
<dbReference type="CDD" id="cd00009">
    <property type="entry name" value="AAA"/>
    <property type="match status" value="1"/>
</dbReference>
<dbReference type="STRING" id="1167006.UWK_00834"/>
<dbReference type="PROSITE" id="PS00676">
    <property type="entry name" value="SIGMA54_INTERACT_2"/>
    <property type="match status" value="1"/>
</dbReference>
<feature type="domain" description="Sigma-54 factor interaction" evidence="7">
    <location>
        <begin position="144"/>
        <end position="373"/>
    </location>
</feature>
<dbReference type="InterPro" id="IPR003593">
    <property type="entry name" value="AAA+_ATPase"/>
</dbReference>
<keyword evidence="5" id="KW-0804">Transcription</keyword>
<dbReference type="InterPro" id="IPR025662">
    <property type="entry name" value="Sigma_54_int_dom_ATP-bd_1"/>
</dbReference>
<dbReference type="GO" id="GO:0006355">
    <property type="term" value="P:regulation of DNA-templated transcription"/>
    <property type="evidence" value="ECO:0007669"/>
    <property type="project" value="InterPro"/>
</dbReference>
<keyword evidence="2" id="KW-0067">ATP-binding</keyword>
<dbReference type="Pfam" id="PF02954">
    <property type="entry name" value="HTH_8"/>
    <property type="match status" value="1"/>
</dbReference>
<dbReference type="Pfam" id="PF00158">
    <property type="entry name" value="Sigma54_activat"/>
    <property type="match status" value="1"/>
</dbReference>
<dbReference type="FunFam" id="3.40.50.300:FF:000006">
    <property type="entry name" value="DNA-binding transcriptional regulator NtrC"/>
    <property type="match status" value="1"/>
</dbReference>
<dbReference type="Gene3D" id="3.40.50.2300">
    <property type="match status" value="1"/>
</dbReference>
<keyword evidence="10" id="KW-1185">Reference proteome</keyword>
<dbReference type="PROSITE" id="PS00688">
    <property type="entry name" value="SIGMA54_INTERACT_3"/>
    <property type="match status" value="1"/>
</dbReference>
<dbReference type="Pfam" id="PF25601">
    <property type="entry name" value="AAA_lid_14"/>
    <property type="match status" value="1"/>
</dbReference>
<dbReference type="Gene3D" id="1.10.10.60">
    <property type="entry name" value="Homeodomain-like"/>
    <property type="match status" value="1"/>
</dbReference>
<evidence type="ECO:0000313" key="9">
    <source>
        <dbReference type="EMBL" id="AGF77408.1"/>
    </source>
</evidence>
<dbReference type="GO" id="GO:0000160">
    <property type="term" value="P:phosphorelay signal transduction system"/>
    <property type="evidence" value="ECO:0007669"/>
    <property type="project" value="InterPro"/>
</dbReference>
<dbReference type="Gene3D" id="3.40.50.300">
    <property type="entry name" value="P-loop containing nucleotide triphosphate hydrolases"/>
    <property type="match status" value="1"/>
</dbReference>
<dbReference type="RefSeq" id="WP_015403104.1">
    <property type="nucleotide sequence ID" value="NC_020304.1"/>
</dbReference>
<dbReference type="PROSITE" id="PS50045">
    <property type="entry name" value="SIGMA54_INTERACT_4"/>
    <property type="match status" value="1"/>
</dbReference>
<dbReference type="InterPro" id="IPR009057">
    <property type="entry name" value="Homeodomain-like_sf"/>
</dbReference>
<dbReference type="InterPro" id="IPR002078">
    <property type="entry name" value="Sigma_54_int"/>
</dbReference>
<evidence type="ECO:0000259" key="8">
    <source>
        <dbReference type="PROSITE" id="PS50110"/>
    </source>
</evidence>
<dbReference type="Gene3D" id="1.10.8.60">
    <property type="match status" value="1"/>
</dbReference>
<dbReference type="PATRIC" id="fig|1167006.5.peg.937"/>
<evidence type="ECO:0000259" key="7">
    <source>
        <dbReference type="PROSITE" id="PS50045"/>
    </source>
</evidence>
<dbReference type="InterPro" id="IPR027417">
    <property type="entry name" value="P-loop_NTPase"/>
</dbReference>
<evidence type="ECO:0000256" key="6">
    <source>
        <dbReference type="PROSITE-ProRule" id="PRU00169"/>
    </source>
</evidence>
<dbReference type="SUPFAM" id="SSF46689">
    <property type="entry name" value="Homeodomain-like"/>
    <property type="match status" value="1"/>
</dbReference>
<feature type="modified residue" description="4-aspartylphosphate" evidence="6">
    <location>
        <position position="54"/>
    </location>
</feature>
<evidence type="ECO:0000256" key="1">
    <source>
        <dbReference type="ARBA" id="ARBA00022741"/>
    </source>
</evidence>
<keyword evidence="3" id="KW-0805">Transcription regulation</keyword>
<keyword evidence="1" id="KW-0547">Nucleotide-binding</keyword>
<accession>M1P1N4</accession>
<proteinExistence type="predicted"/>
<sequence length="450" mass="50791">MSEVDILVVDDEEVALKNLCHVLRKEGYQVVAAKSGKQALSYLEKNEFPLVLTDLKMPQVDGMQVLKRVKSLYPQTEVIMITGFSTVDSAVESLKAGAYHYITKPFKLEEVRKVVFEAVQKYQLIQEVEELRKESACQESQLQIVTHNHLMKGLLEVAKQVAGTDTNIVISGESGTGKELLAKYIHRSSPRNEQTMLSINCGAFSEELLTNELFGHSQGAFTGADQDKKGLVEMADGGTLFLDEITEMPLSMQVKFLRVLQEQEVMRVGGTKPVKVNVRFVAATNRDLEKEVRSGHFRQDLFYRINVVSLKIPPLSDRKDDIPLLVRFFLDKYNSSMRKQITEISQDVLDTLQHYDFPGNVRELENIVERGVALATGNTLGLAQIPDDLRNLDIQTFRKSAGKYASMEEVEKSYIEWILKETGFNKTEAAKALGIDRVSLWRKIKKLGLE</sequence>
<gene>
    <name evidence="9" type="ordered locus">UWK_00834</name>
</gene>
<evidence type="ECO:0000256" key="3">
    <source>
        <dbReference type="ARBA" id="ARBA00023015"/>
    </source>
</evidence>
<dbReference type="InterPro" id="IPR025944">
    <property type="entry name" value="Sigma_54_int_dom_CS"/>
</dbReference>
<dbReference type="PANTHER" id="PTHR32071">
    <property type="entry name" value="TRANSCRIPTIONAL REGULATORY PROTEIN"/>
    <property type="match status" value="1"/>
</dbReference>
<keyword evidence="4 9" id="KW-0238">DNA-binding</keyword>
<keyword evidence="6" id="KW-0597">Phosphoprotein</keyword>
<dbReference type="PANTHER" id="PTHR32071:SF119">
    <property type="entry name" value="SIGMA L-DEPENDENT TRANSCRIPTIONAL REGULATOR YPLP-RELATED"/>
    <property type="match status" value="1"/>
</dbReference>
<dbReference type="SMART" id="SM00448">
    <property type="entry name" value="REC"/>
    <property type="match status" value="1"/>
</dbReference>
<dbReference type="PRINTS" id="PR01590">
    <property type="entry name" value="HTHFIS"/>
</dbReference>
<dbReference type="SUPFAM" id="SSF52172">
    <property type="entry name" value="CheY-like"/>
    <property type="match status" value="1"/>
</dbReference>
<dbReference type="AlphaFoldDB" id="M1P1N4"/>
<dbReference type="GO" id="GO:0005524">
    <property type="term" value="F:ATP binding"/>
    <property type="evidence" value="ECO:0007669"/>
    <property type="project" value="UniProtKB-KW"/>
</dbReference>
<dbReference type="HOGENOM" id="CLU_000445_0_6_7"/>
<protein>
    <submittedName>
        <fullName evidence="9">CheY-like receiver, AAA-type ATPase and DNA-binding domain-containing response regulator</fullName>
    </submittedName>
</protein>
<evidence type="ECO:0000256" key="5">
    <source>
        <dbReference type="ARBA" id="ARBA00023163"/>
    </source>
</evidence>
<dbReference type="InterPro" id="IPR001789">
    <property type="entry name" value="Sig_transdc_resp-reg_receiver"/>
</dbReference>
<dbReference type="InterPro" id="IPR025943">
    <property type="entry name" value="Sigma_54_int_dom_ATP-bd_2"/>
</dbReference>